<dbReference type="Proteomes" id="UP000305883">
    <property type="component" value="Unassembled WGS sequence"/>
</dbReference>
<accession>A0A4V4NDK1</accession>
<comment type="caution">
    <text evidence="2">The sequence shown here is derived from an EMBL/GenBank/DDBJ whole genome shotgun (WGS) entry which is preliminary data.</text>
</comment>
<proteinExistence type="predicted"/>
<evidence type="ECO:0000256" key="1">
    <source>
        <dbReference type="SAM" id="SignalP"/>
    </source>
</evidence>
<feature type="chain" id="PRO_5020521274" evidence="1">
    <location>
        <begin position="20"/>
        <end position="120"/>
    </location>
</feature>
<sequence length="120" mass="12915">MHLQTVPFVITLLAAGISAAPIAPQVVTARDIVAPDAYSTRSKWAARIDERDAAATAEAQDITTSEARDIVAPDAYSTRSKWAARIDERKAEVEAHPENVVDCCYSTRAAWTAEVGGEES</sequence>
<dbReference type="AlphaFoldDB" id="A0A4V4NDK1"/>
<evidence type="ECO:0000313" key="2">
    <source>
        <dbReference type="EMBL" id="TID04642.1"/>
    </source>
</evidence>
<organism evidence="2 3">
    <name type="scientific">Colletotrichum higginsianum</name>
    <dbReference type="NCBI Taxonomy" id="80884"/>
    <lineage>
        <taxon>Eukaryota</taxon>
        <taxon>Fungi</taxon>
        <taxon>Dikarya</taxon>
        <taxon>Ascomycota</taxon>
        <taxon>Pezizomycotina</taxon>
        <taxon>Sordariomycetes</taxon>
        <taxon>Hypocreomycetidae</taxon>
        <taxon>Glomerellales</taxon>
        <taxon>Glomerellaceae</taxon>
        <taxon>Colletotrichum</taxon>
        <taxon>Colletotrichum destructivum species complex</taxon>
    </lineage>
</organism>
<reference evidence="2 3" key="1">
    <citation type="journal article" date="2019" name="Genome Biol. Evol.">
        <title>Genomic Plasticity Mediated by Transposable Elements in the Plant Pathogenic Fungus Colletotrichum higginsianum.</title>
        <authorList>
            <person name="Tsushima A."/>
            <person name="Gan P."/>
            <person name="Kumakura N."/>
            <person name="Narusaka M."/>
            <person name="Takano Y."/>
            <person name="Narusaka Y."/>
            <person name="Shirasu K."/>
        </authorList>
    </citation>
    <scope>NUCLEOTIDE SEQUENCE [LARGE SCALE GENOMIC DNA]</scope>
    <source>
        <strain evidence="2 3">MAFF305635-RFP</strain>
    </source>
</reference>
<dbReference type="EMBL" id="MWPZ01000002">
    <property type="protein sequence ID" value="TID04642.1"/>
    <property type="molecule type" value="Genomic_DNA"/>
</dbReference>
<protein>
    <submittedName>
        <fullName evidence="2">Uncharacterized protein</fullName>
    </submittedName>
</protein>
<gene>
    <name evidence="2" type="ORF">CH35J_003318</name>
</gene>
<name>A0A4V4NDK1_9PEZI</name>
<feature type="signal peptide" evidence="1">
    <location>
        <begin position="1"/>
        <end position="19"/>
    </location>
</feature>
<evidence type="ECO:0000313" key="3">
    <source>
        <dbReference type="Proteomes" id="UP000305883"/>
    </source>
</evidence>
<keyword evidence="1" id="KW-0732">Signal</keyword>